<organism evidence="5">
    <name type="scientific">marine sediment metagenome</name>
    <dbReference type="NCBI Taxonomy" id="412755"/>
    <lineage>
        <taxon>unclassified sequences</taxon>
        <taxon>metagenomes</taxon>
        <taxon>ecological metagenomes</taxon>
    </lineage>
</organism>
<dbReference type="InterPro" id="IPR010982">
    <property type="entry name" value="Lambda_DNA-bd_dom_sf"/>
</dbReference>
<protein>
    <recommendedName>
        <fullName evidence="4">HTH cro/C1-type domain-containing protein</fullName>
    </recommendedName>
</protein>
<feature type="domain" description="HTH cro/C1-type" evidence="4">
    <location>
        <begin position="6"/>
        <end position="52"/>
    </location>
</feature>
<evidence type="ECO:0000256" key="3">
    <source>
        <dbReference type="ARBA" id="ARBA00023163"/>
    </source>
</evidence>
<dbReference type="GO" id="GO:0003677">
    <property type="term" value="F:DNA binding"/>
    <property type="evidence" value="ECO:0007669"/>
    <property type="project" value="UniProtKB-KW"/>
</dbReference>
<gene>
    <name evidence="5" type="ORF">LCGC14_2149640</name>
</gene>
<dbReference type="SUPFAM" id="SSF47413">
    <property type="entry name" value="lambda repressor-like DNA-binding domains"/>
    <property type="match status" value="1"/>
</dbReference>
<dbReference type="Gene3D" id="1.10.260.40">
    <property type="entry name" value="lambda repressor-like DNA-binding domains"/>
    <property type="match status" value="1"/>
</dbReference>
<dbReference type="PANTHER" id="PTHR36511:SF4">
    <property type="entry name" value="ANTITOXIN MQSA"/>
    <property type="match status" value="1"/>
</dbReference>
<keyword evidence="1" id="KW-0805">Transcription regulation</keyword>
<evidence type="ECO:0000259" key="4">
    <source>
        <dbReference type="PROSITE" id="PS50943"/>
    </source>
</evidence>
<dbReference type="AlphaFoldDB" id="A0A0F9G8X2"/>
<evidence type="ECO:0000256" key="2">
    <source>
        <dbReference type="ARBA" id="ARBA00023125"/>
    </source>
</evidence>
<dbReference type="InterPro" id="IPR001387">
    <property type="entry name" value="Cro/C1-type_HTH"/>
</dbReference>
<dbReference type="PANTHER" id="PTHR36511">
    <property type="entry name" value="MERR FAMILY BACTERIAL REGULATORY PROTEIN"/>
    <property type="match status" value="1"/>
</dbReference>
<accession>A0A0F9G8X2</accession>
<comment type="caution">
    <text evidence="5">The sequence shown here is derived from an EMBL/GenBank/DDBJ whole genome shotgun (WGS) entry which is preliminary data.</text>
</comment>
<reference evidence="5" key="1">
    <citation type="journal article" date="2015" name="Nature">
        <title>Complex archaea that bridge the gap between prokaryotes and eukaryotes.</title>
        <authorList>
            <person name="Spang A."/>
            <person name="Saw J.H."/>
            <person name="Jorgensen S.L."/>
            <person name="Zaremba-Niedzwiedzka K."/>
            <person name="Martijn J."/>
            <person name="Lind A.E."/>
            <person name="van Eijk R."/>
            <person name="Schleper C."/>
            <person name="Guy L."/>
            <person name="Ettema T.J."/>
        </authorList>
    </citation>
    <scope>NUCLEOTIDE SEQUENCE</scope>
</reference>
<dbReference type="PROSITE" id="PS50943">
    <property type="entry name" value="HTH_CROC1"/>
    <property type="match status" value="1"/>
</dbReference>
<name>A0A0F9G8X2_9ZZZZ</name>
<dbReference type="EMBL" id="LAZR01027357">
    <property type="protein sequence ID" value="KKL65975.1"/>
    <property type="molecule type" value="Genomic_DNA"/>
</dbReference>
<sequence length="57" mass="6685">MTPKEIRDLRKQLGLTQKEFAGRLGLDAISISRWERGTQRPKAVHLRKMERLRKGVK</sequence>
<dbReference type="Pfam" id="PF01381">
    <property type="entry name" value="HTH_3"/>
    <property type="match status" value="1"/>
</dbReference>
<dbReference type="InterPro" id="IPR052359">
    <property type="entry name" value="HTH-type_reg/antitoxin"/>
</dbReference>
<dbReference type="SMART" id="SM00530">
    <property type="entry name" value="HTH_XRE"/>
    <property type="match status" value="1"/>
</dbReference>
<dbReference type="CDD" id="cd00093">
    <property type="entry name" value="HTH_XRE"/>
    <property type="match status" value="1"/>
</dbReference>
<keyword evidence="2" id="KW-0238">DNA-binding</keyword>
<evidence type="ECO:0000256" key="1">
    <source>
        <dbReference type="ARBA" id="ARBA00023015"/>
    </source>
</evidence>
<proteinExistence type="predicted"/>
<evidence type="ECO:0000313" key="5">
    <source>
        <dbReference type="EMBL" id="KKL65975.1"/>
    </source>
</evidence>
<keyword evidence="3" id="KW-0804">Transcription</keyword>